<feature type="compositionally biased region" description="Basic and acidic residues" evidence="5">
    <location>
        <begin position="894"/>
        <end position="904"/>
    </location>
</feature>
<sequence>MPSDSSHPVKAVLGPTNTGKTHLAVERLTAHASGMIGFPLRLLAREVYDRVVAIKGAGAVALVTGEERIMPAQARYLLGTMEALPVNRDVAFVGIDEAQLGADPERGHVFTDRLLRARGREETMILGSASIRGLVRTLVPQAEIVTRPRFSTLSYAGSAKLSRLPKRSAIVAFSAEEVYAIAEMLRRFSGGAAVVMGALSPKTRNAQVAMFEAGEVDYLVATDAIGMGLNLDVQHVAFASLQKFDGRRLRRLTIAEMAQIAGRAGRHQQDGSFGTVGLPQGGFTAEEIAAIEGHHFPPLPSLFWRNPTPRTDTLDLLLSDLALPPPHAALRPAPEAVDIAVLRHLAADMEVRARAHEPDAVARLWDACGLPDFEQLGAEHHSRTVLKLWQWRTGGDGMVDPDWFARRLARFDDTDGDIDQLASRIAAVRTLCFIAHRGDWIAGGAGWAEQTQAIESRLSDALHAALSQRFVDRRLALLLRDAGQRHAALPVAVGADGTVAVDGEPIGTLHGFLFKVDARARASDHRMLLAAAEKHLRAELSRRAAALAEGDGSALSLVSEPGTAPRLAWNGHVVATLAKGPTLVQPSIQIDPSLRRLEPQQVQAIADRLQSFVAEQLARHAAPLAAMGAAAGDLFTPPRVRALLAALVDGSGTVARAAVEAQLQALAAEERPQLRKLGLTIGSLDIFHPLLLKPEAVRWRAALVAAQQGGTIPALPPQGAVLQKNGGQAGLVIAGFRRCATGWLRIDMAEKLARQAHAARMQAAAPPTAPVAGSADRHDDHPDEAGGHDADAAPPGFVIDPALATSLGLDEETRRALLGSFGFRSVGDPLLQRWRWSGLKNHERRGRRKPDGKRGKAPHGGAPADAERRTGAPKRAKIRRPKAGQDAKPPPRPPRSDRPDRPDRGSGGTRRGPSPNSPFAGLAALMAEARKD</sequence>
<feature type="compositionally biased region" description="Basic and acidic residues" evidence="5">
    <location>
        <begin position="775"/>
        <end position="791"/>
    </location>
</feature>
<feature type="domain" description="Helicase ATP-binding" evidence="6">
    <location>
        <begin position="1"/>
        <end position="149"/>
    </location>
</feature>
<keyword evidence="1" id="KW-0547">Nucleotide-binding</keyword>
<evidence type="ECO:0000256" key="1">
    <source>
        <dbReference type="ARBA" id="ARBA00022741"/>
    </source>
</evidence>
<comment type="caution">
    <text evidence="8">The sequence shown here is derived from an EMBL/GenBank/DDBJ whole genome shotgun (WGS) entry which is preliminary data.</text>
</comment>
<evidence type="ECO:0000259" key="6">
    <source>
        <dbReference type="PROSITE" id="PS51192"/>
    </source>
</evidence>
<keyword evidence="3 8" id="KW-0347">Helicase</keyword>
<dbReference type="InterPro" id="IPR027417">
    <property type="entry name" value="P-loop_NTPase"/>
</dbReference>
<dbReference type="EMBL" id="QFPJ01000056">
    <property type="protein sequence ID" value="PZQ20527.1"/>
    <property type="molecule type" value="Genomic_DNA"/>
</dbReference>
<evidence type="ECO:0000256" key="2">
    <source>
        <dbReference type="ARBA" id="ARBA00022801"/>
    </source>
</evidence>
<protein>
    <submittedName>
        <fullName evidence="8">Helicase</fullName>
    </submittedName>
</protein>
<accession>A0A2W5MKU0</accession>
<dbReference type="PANTHER" id="PTHR12131">
    <property type="entry name" value="ATP-DEPENDENT RNA AND DNA HELICASE"/>
    <property type="match status" value="1"/>
</dbReference>
<dbReference type="Proteomes" id="UP000248597">
    <property type="component" value="Unassembled WGS sequence"/>
</dbReference>
<dbReference type="GO" id="GO:0005524">
    <property type="term" value="F:ATP binding"/>
    <property type="evidence" value="ECO:0007669"/>
    <property type="project" value="UniProtKB-KW"/>
</dbReference>
<dbReference type="AlphaFoldDB" id="A0A2W5MKU0"/>
<feature type="compositionally biased region" description="Basic residues" evidence="5">
    <location>
        <begin position="871"/>
        <end position="882"/>
    </location>
</feature>
<dbReference type="InterPro" id="IPR014001">
    <property type="entry name" value="Helicase_ATP-bd"/>
</dbReference>
<evidence type="ECO:0000313" key="9">
    <source>
        <dbReference type="Proteomes" id="UP000248597"/>
    </source>
</evidence>
<dbReference type="Pfam" id="PF00271">
    <property type="entry name" value="Helicase_C"/>
    <property type="match status" value="1"/>
</dbReference>
<keyword evidence="2" id="KW-0378">Hydrolase</keyword>
<keyword evidence="4" id="KW-0067">ATP-binding</keyword>
<name>A0A2W5MKU0_SPHMC</name>
<dbReference type="InterPro" id="IPR055206">
    <property type="entry name" value="DEXQc_SUV3"/>
</dbReference>
<dbReference type="Pfam" id="PF22527">
    <property type="entry name" value="DEXQc_Suv3"/>
    <property type="match status" value="1"/>
</dbReference>
<dbReference type="InterPro" id="IPR050699">
    <property type="entry name" value="RNA-DNA_Helicase"/>
</dbReference>
<dbReference type="InterPro" id="IPR001650">
    <property type="entry name" value="Helicase_C-like"/>
</dbReference>
<dbReference type="GO" id="GO:0016787">
    <property type="term" value="F:hydrolase activity"/>
    <property type="evidence" value="ECO:0007669"/>
    <property type="project" value="UniProtKB-KW"/>
</dbReference>
<feature type="domain" description="Helicase C-terminal" evidence="7">
    <location>
        <begin position="156"/>
        <end position="322"/>
    </location>
</feature>
<evidence type="ECO:0000256" key="3">
    <source>
        <dbReference type="ARBA" id="ARBA00022806"/>
    </source>
</evidence>
<reference evidence="8 9" key="1">
    <citation type="submission" date="2017-08" db="EMBL/GenBank/DDBJ databases">
        <title>Infants hospitalized years apart are colonized by the same room-sourced microbial strains.</title>
        <authorList>
            <person name="Brooks B."/>
            <person name="Olm M.R."/>
            <person name="Firek B.A."/>
            <person name="Baker R."/>
            <person name="Thomas B.C."/>
            <person name="Morowitz M.J."/>
            <person name="Banfield J.F."/>
        </authorList>
    </citation>
    <scope>NUCLEOTIDE SEQUENCE [LARGE SCALE GENOMIC DNA]</scope>
    <source>
        <strain evidence="8">S2_005_003_R2_47</strain>
    </source>
</reference>
<evidence type="ECO:0000259" key="7">
    <source>
        <dbReference type="PROSITE" id="PS51194"/>
    </source>
</evidence>
<dbReference type="GO" id="GO:0004386">
    <property type="term" value="F:helicase activity"/>
    <property type="evidence" value="ECO:0007669"/>
    <property type="project" value="UniProtKB-KW"/>
</dbReference>
<dbReference type="PANTHER" id="PTHR12131:SF1">
    <property type="entry name" value="ATP-DEPENDENT RNA HELICASE SUPV3L1, MITOCHONDRIAL-RELATED"/>
    <property type="match status" value="1"/>
</dbReference>
<dbReference type="Gene3D" id="3.40.50.300">
    <property type="entry name" value="P-loop containing nucleotide triphosphate hydrolases"/>
    <property type="match status" value="2"/>
</dbReference>
<evidence type="ECO:0000313" key="8">
    <source>
        <dbReference type="EMBL" id="PZQ20527.1"/>
    </source>
</evidence>
<feature type="region of interest" description="Disordered" evidence="5">
    <location>
        <begin position="758"/>
        <end position="797"/>
    </location>
</feature>
<dbReference type="PROSITE" id="PS51192">
    <property type="entry name" value="HELICASE_ATP_BIND_1"/>
    <property type="match status" value="1"/>
</dbReference>
<dbReference type="SUPFAM" id="SSF52540">
    <property type="entry name" value="P-loop containing nucleoside triphosphate hydrolases"/>
    <property type="match status" value="2"/>
</dbReference>
<proteinExistence type="predicted"/>
<feature type="region of interest" description="Disordered" evidence="5">
    <location>
        <begin position="841"/>
        <end position="932"/>
    </location>
</feature>
<evidence type="ECO:0000256" key="5">
    <source>
        <dbReference type="SAM" id="MobiDB-lite"/>
    </source>
</evidence>
<gene>
    <name evidence="8" type="ORF">DI569_15245</name>
</gene>
<feature type="compositionally biased region" description="Basic residues" evidence="5">
    <location>
        <begin position="842"/>
        <end position="857"/>
    </location>
</feature>
<evidence type="ECO:0000256" key="4">
    <source>
        <dbReference type="ARBA" id="ARBA00022840"/>
    </source>
</evidence>
<organism evidence="8 9">
    <name type="scientific">Sphingopyxis macrogoltabida</name>
    <name type="common">Sphingomonas macrogoltabidus</name>
    <dbReference type="NCBI Taxonomy" id="33050"/>
    <lineage>
        <taxon>Bacteria</taxon>
        <taxon>Pseudomonadati</taxon>
        <taxon>Pseudomonadota</taxon>
        <taxon>Alphaproteobacteria</taxon>
        <taxon>Sphingomonadales</taxon>
        <taxon>Sphingomonadaceae</taxon>
        <taxon>Sphingopyxis</taxon>
    </lineage>
</organism>
<dbReference type="PROSITE" id="PS51194">
    <property type="entry name" value="HELICASE_CTER"/>
    <property type="match status" value="1"/>
</dbReference>
<dbReference type="SMART" id="SM00490">
    <property type="entry name" value="HELICc"/>
    <property type="match status" value="1"/>
</dbReference>